<dbReference type="AlphaFoldDB" id="A0A1M4VDU7"/>
<dbReference type="STRING" id="1122133.SAMN02745157_0677"/>
<evidence type="ECO:0000313" key="2">
    <source>
        <dbReference type="Proteomes" id="UP000184485"/>
    </source>
</evidence>
<reference evidence="1 2" key="1">
    <citation type="submission" date="2016-11" db="EMBL/GenBank/DDBJ databases">
        <authorList>
            <person name="Jaros S."/>
            <person name="Januszkiewicz K."/>
            <person name="Wedrychowicz H."/>
        </authorList>
    </citation>
    <scope>NUCLEOTIDE SEQUENCE [LARGE SCALE GENOMIC DNA]</scope>
    <source>
        <strain evidence="1 2">DSM 19436</strain>
    </source>
</reference>
<name>A0A1M4VDU7_9HYPH</name>
<sequence length="365" mass="40172">MTGKSPIEWCEQTWNPIVGCSIVSPGCTNCYAIPRAYRIRMASEVTDGASHYCGTVKLHESGKAIWTGKVALAPDSALLAPLRRRKPTTYFVNSMGDLFHESIPDEWIDRVFAVMALSPQHTFQVLTKRSARMRAYLSAARAAPVGLEAFGLTLDAMATNPKSRVGEGCILQGDIVHLRDWPLRNVWLGISAEDQRRADERMPDLLATPAAVRFVSAEPLLGSISFRWAKWDGWRDSAGGARSAVNEYDGLRMLDWIIVGGESGPGARPMHPDWARSIRDQCAAAGVAFFFKQWGAWAPAEFGTDPDNAHALYQTEKVAPFDSWKARVYDPDATEGVNWRLLGKARSGRLLDGVLHDAMPARASG</sequence>
<protein>
    <submittedName>
        <fullName evidence="1">Protein gp37</fullName>
    </submittedName>
</protein>
<organism evidence="1 2">
    <name type="scientific">Kaistia soli DSM 19436</name>
    <dbReference type="NCBI Taxonomy" id="1122133"/>
    <lineage>
        <taxon>Bacteria</taxon>
        <taxon>Pseudomonadati</taxon>
        <taxon>Pseudomonadota</taxon>
        <taxon>Alphaproteobacteria</taxon>
        <taxon>Hyphomicrobiales</taxon>
        <taxon>Kaistiaceae</taxon>
        <taxon>Kaistia</taxon>
    </lineage>
</organism>
<dbReference type="Pfam" id="PF07505">
    <property type="entry name" value="DUF5131"/>
    <property type="match status" value="1"/>
</dbReference>
<proteinExistence type="predicted"/>
<accession>A0A1M4VDU7</accession>
<dbReference type="RefSeq" id="WP_073051358.1">
    <property type="nucleotide sequence ID" value="NZ_FQUP01000001.1"/>
</dbReference>
<dbReference type="EMBL" id="FQUP01000001">
    <property type="protein sequence ID" value="SHE67048.1"/>
    <property type="molecule type" value="Genomic_DNA"/>
</dbReference>
<evidence type="ECO:0000313" key="1">
    <source>
        <dbReference type="EMBL" id="SHE67048.1"/>
    </source>
</evidence>
<dbReference type="InterPro" id="IPR011101">
    <property type="entry name" value="DUF5131"/>
</dbReference>
<gene>
    <name evidence="1" type="ORF">SAMN02745157_0677</name>
</gene>
<keyword evidence="2" id="KW-1185">Reference proteome</keyword>
<dbReference type="OrthoDB" id="9787478at2"/>
<dbReference type="Proteomes" id="UP000184485">
    <property type="component" value="Unassembled WGS sequence"/>
</dbReference>